<proteinExistence type="inferred from homology"/>
<dbReference type="Proteomes" id="UP001217089">
    <property type="component" value="Unassembled WGS sequence"/>
</dbReference>
<feature type="binding site" evidence="7">
    <location>
        <position position="219"/>
    </location>
    <ligand>
        <name>Zn(2+)</name>
        <dbReference type="ChEBI" id="CHEBI:29105"/>
    </ligand>
</feature>
<feature type="binding site" evidence="7">
    <location>
        <position position="197"/>
    </location>
    <ligand>
        <name>Zn(2+)</name>
        <dbReference type="ChEBI" id="CHEBI:29105"/>
    </ligand>
</feature>
<dbReference type="PANTHER" id="PTHR11085">
    <property type="entry name" value="NAD-DEPENDENT PROTEIN DEACYLASE SIRTUIN-5, MITOCHONDRIAL-RELATED"/>
    <property type="match status" value="1"/>
</dbReference>
<keyword evidence="4 7" id="KW-0862">Zinc</keyword>
<evidence type="ECO:0000256" key="4">
    <source>
        <dbReference type="ARBA" id="ARBA00022833"/>
    </source>
</evidence>
<evidence type="ECO:0000256" key="5">
    <source>
        <dbReference type="ARBA" id="ARBA00023027"/>
    </source>
</evidence>
<dbReference type="InterPro" id="IPR029035">
    <property type="entry name" value="DHS-like_NAD/FAD-binding_dom"/>
</dbReference>
<evidence type="ECO:0000256" key="7">
    <source>
        <dbReference type="PROSITE-ProRule" id="PRU00236"/>
    </source>
</evidence>
<dbReference type="InterPro" id="IPR026590">
    <property type="entry name" value="Ssirtuin_cat_dom"/>
</dbReference>
<dbReference type="InterPro" id="IPR003000">
    <property type="entry name" value="Sirtuin"/>
</dbReference>
<feature type="binding site" evidence="7">
    <location>
        <position position="237"/>
    </location>
    <ligand>
        <name>Zn(2+)</name>
        <dbReference type="ChEBI" id="CHEBI:29105"/>
    </ligand>
</feature>
<reference evidence="9 10" key="1">
    <citation type="submission" date="2022-12" db="EMBL/GenBank/DDBJ databases">
        <title>Chromosome-level genome of Tegillarca granosa.</title>
        <authorList>
            <person name="Kim J."/>
        </authorList>
    </citation>
    <scope>NUCLEOTIDE SEQUENCE [LARGE SCALE GENOMIC DNA]</scope>
    <source>
        <strain evidence="9">Teg-2019</strain>
        <tissue evidence="9">Adductor muscle</tissue>
    </source>
</reference>
<dbReference type="EC" id="2.3.1.286" evidence="1"/>
<feature type="active site" description="Proton acceptor" evidence="7">
    <location>
        <position position="186"/>
    </location>
</feature>
<evidence type="ECO:0000256" key="3">
    <source>
        <dbReference type="ARBA" id="ARBA00022723"/>
    </source>
</evidence>
<sequence>MHWIVFDNKTEWHQEVWENVLSYHVARRYCVLMTMLMLELILSKQKMVCFKVKWTSDGEAVLHINCWTDLKKDIKSKDTTVSEKEQDLVKEATKTAEFHNSEETLKQEAAKIAELLRKSEYCIAFTGSSAVKTNKSVYVEQLRPTYTHEALVKLVEMNLIKFVISQNTDGLHRLSGIPKSQISELHGNSFTEKCEKCETRYERNHACRGKSSAVPAKKCDKCRINHRTGRVCDDKQCGGYLMNTIINFGDYLEDDVLGKAKENAEKADLVIALGTTLQVSPANSLVEMGKQPVRLVICNRQVTPYDNDCQHGSRVYGDCDKLMRALMNAVLTKEELQAWEAKKDERMAQYDLQRVKIR</sequence>
<keyword evidence="3 7" id="KW-0479">Metal-binding</keyword>
<organism evidence="9 10">
    <name type="scientific">Tegillarca granosa</name>
    <name type="common">Malaysian cockle</name>
    <name type="synonym">Anadara granosa</name>
    <dbReference type="NCBI Taxonomy" id="220873"/>
    <lineage>
        <taxon>Eukaryota</taxon>
        <taxon>Metazoa</taxon>
        <taxon>Spiralia</taxon>
        <taxon>Lophotrochozoa</taxon>
        <taxon>Mollusca</taxon>
        <taxon>Bivalvia</taxon>
        <taxon>Autobranchia</taxon>
        <taxon>Pteriomorphia</taxon>
        <taxon>Arcoida</taxon>
        <taxon>Arcoidea</taxon>
        <taxon>Arcidae</taxon>
        <taxon>Tegillarca</taxon>
    </lineage>
</organism>
<protein>
    <recommendedName>
        <fullName evidence="1">protein acetyllysine N-acetyltransferase</fullName>
        <ecNumber evidence="1">2.3.1.286</ecNumber>
    </recommendedName>
</protein>
<dbReference type="Gene3D" id="3.30.1600.10">
    <property type="entry name" value="SIR2/SIRT2 'Small Domain"/>
    <property type="match status" value="1"/>
</dbReference>
<dbReference type="PROSITE" id="PS50305">
    <property type="entry name" value="SIRTUIN"/>
    <property type="match status" value="1"/>
</dbReference>
<keyword evidence="5" id="KW-0520">NAD</keyword>
<evidence type="ECO:0000256" key="6">
    <source>
        <dbReference type="ARBA" id="ARBA00038170"/>
    </source>
</evidence>
<evidence type="ECO:0000256" key="2">
    <source>
        <dbReference type="ARBA" id="ARBA00022679"/>
    </source>
</evidence>
<evidence type="ECO:0000313" key="9">
    <source>
        <dbReference type="EMBL" id="KAJ8319046.1"/>
    </source>
</evidence>
<dbReference type="EMBL" id="JARBDR010000214">
    <property type="protein sequence ID" value="KAJ8319046.1"/>
    <property type="molecule type" value="Genomic_DNA"/>
</dbReference>
<dbReference type="PANTHER" id="PTHR11085:SF12">
    <property type="entry name" value="NAD-DEPENDENT PROTEIN DEACYLASE SIRTUIN-6"/>
    <property type="match status" value="1"/>
</dbReference>
<dbReference type="Gene3D" id="3.40.50.1220">
    <property type="entry name" value="TPP-binding domain"/>
    <property type="match status" value="1"/>
</dbReference>
<dbReference type="InterPro" id="IPR050134">
    <property type="entry name" value="NAD-dep_sirtuin_deacylases"/>
</dbReference>
<dbReference type="Pfam" id="PF02146">
    <property type="entry name" value="SIR2"/>
    <property type="match status" value="1"/>
</dbReference>
<comment type="caution">
    <text evidence="9">The sequence shown here is derived from an EMBL/GenBank/DDBJ whole genome shotgun (WGS) entry which is preliminary data.</text>
</comment>
<evidence type="ECO:0000259" key="8">
    <source>
        <dbReference type="PROSITE" id="PS50305"/>
    </source>
</evidence>
<accession>A0ABQ9FS95</accession>
<gene>
    <name evidence="9" type="ORF">KUTeg_004137</name>
</gene>
<evidence type="ECO:0000313" key="10">
    <source>
        <dbReference type="Proteomes" id="UP001217089"/>
    </source>
</evidence>
<comment type="similarity">
    <text evidence="6">Belongs to the sirtuin family. Class IV subfamily.</text>
</comment>
<feature type="binding site" evidence="7">
    <location>
        <position position="194"/>
    </location>
    <ligand>
        <name>Zn(2+)</name>
        <dbReference type="ChEBI" id="CHEBI:29105"/>
    </ligand>
</feature>
<keyword evidence="10" id="KW-1185">Reference proteome</keyword>
<feature type="domain" description="Deacetylase sirtuin-type" evidence="8">
    <location>
        <begin position="102"/>
        <end position="333"/>
    </location>
</feature>
<dbReference type="SUPFAM" id="SSF52467">
    <property type="entry name" value="DHS-like NAD/FAD-binding domain"/>
    <property type="match status" value="1"/>
</dbReference>
<evidence type="ECO:0000256" key="1">
    <source>
        <dbReference type="ARBA" id="ARBA00012928"/>
    </source>
</evidence>
<dbReference type="InterPro" id="IPR026591">
    <property type="entry name" value="Sirtuin_cat_small_dom_sf"/>
</dbReference>
<keyword evidence="2" id="KW-0808">Transferase</keyword>
<name>A0ABQ9FS95_TEGGR</name>